<dbReference type="Gene3D" id="3.40.50.620">
    <property type="entry name" value="HUPs"/>
    <property type="match status" value="1"/>
</dbReference>
<keyword evidence="4" id="KW-1185">Reference proteome</keyword>
<gene>
    <name evidence="3" type="ORF">niasHT_007318</name>
</gene>
<protein>
    <submittedName>
        <fullName evidence="3">Uncharacterized protein</fullName>
    </submittedName>
</protein>
<dbReference type="GO" id="GO:0008033">
    <property type="term" value="P:tRNA processing"/>
    <property type="evidence" value="ECO:0007669"/>
    <property type="project" value="UniProtKB-KW"/>
</dbReference>
<dbReference type="EMBL" id="JBICBT010000362">
    <property type="protein sequence ID" value="KAL3116018.1"/>
    <property type="molecule type" value="Genomic_DNA"/>
</dbReference>
<organism evidence="3 4">
    <name type="scientific">Heterodera trifolii</name>
    <dbReference type="NCBI Taxonomy" id="157864"/>
    <lineage>
        <taxon>Eukaryota</taxon>
        <taxon>Metazoa</taxon>
        <taxon>Ecdysozoa</taxon>
        <taxon>Nematoda</taxon>
        <taxon>Chromadorea</taxon>
        <taxon>Rhabditida</taxon>
        <taxon>Tylenchina</taxon>
        <taxon>Tylenchomorpha</taxon>
        <taxon>Tylenchoidea</taxon>
        <taxon>Heteroderidae</taxon>
        <taxon>Heteroderinae</taxon>
        <taxon>Heterodera</taxon>
    </lineage>
</organism>
<reference evidence="3 4" key="1">
    <citation type="submission" date="2024-10" db="EMBL/GenBank/DDBJ databases">
        <authorList>
            <person name="Kim D."/>
        </authorList>
    </citation>
    <scope>NUCLEOTIDE SEQUENCE [LARGE SCALE GENOMIC DNA]</scope>
    <source>
        <strain evidence="3">BH-2024</strain>
    </source>
</reference>
<dbReference type="PANTHER" id="PTHR20882:SF14">
    <property type="entry name" value="CYTOPLASMIC TRNA 2-THIOLATION PROTEIN 2"/>
    <property type="match status" value="1"/>
</dbReference>
<name>A0ABD2LLB0_9BILA</name>
<dbReference type="Proteomes" id="UP001620626">
    <property type="component" value="Unassembled WGS sequence"/>
</dbReference>
<dbReference type="AlphaFoldDB" id="A0ABD2LLB0"/>
<evidence type="ECO:0000313" key="4">
    <source>
        <dbReference type="Proteomes" id="UP001620626"/>
    </source>
</evidence>
<proteinExistence type="predicted"/>
<dbReference type="Pfam" id="PF10288">
    <property type="entry name" value="CTU2"/>
    <property type="match status" value="1"/>
</dbReference>
<evidence type="ECO:0000256" key="2">
    <source>
        <dbReference type="ARBA" id="ARBA00022694"/>
    </source>
</evidence>
<accession>A0ABD2LLB0</accession>
<dbReference type="InterPro" id="IPR014729">
    <property type="entry name" value="Rossmann-like_a/b/a_fold"/>
</dbReference>
<evidence type="ECO:0000256" key="1">
    <source>
        <dbReference type="ARBA" id="ARBA00022490"/>
    </source>
</evidence>
<dbReference type="PANTHER" id="PTHR20882">
    <property type="entry name" value="CYTOPLASMIC TRNA 2-THIOLATION PROTEIN 2"/>
    <property type="match status" value="1"/>
</dbReference>
<comment type="caution">
    <text evidence="3">The sequence shown here is derived from an EMBL/GenBank/DDBJ whole genome shotgun (WGS) entry which is preliminary data.</text>
</comment>
<keyword evidence="1" id="KW-0963">Cytoplasm</keyword>
<sequence>MIRQKFAFCLGKNRVFKDQQRRDVLIVCYSNDFKSLQLLRLVREATTDQNVHKRLRLKAQILYLSNAVSLFNLTQDAENCRLLSENFPNDWIWHFAHESAILNEDFRNKDQEVIRNSLLRYDELFALCLSNSVRNEFKRLLRTKLIYCLSEMEFQCSTVLLPDTADELANDVLNALCFGRVASLSHMASMLDDRFEPVQIVRPFRDISSRELEAMHNIEQDESSKPVLASCSTESGVDESNCKNKCDGSLQALTADFISELRTGGFPATVSTILSVSIKIDNKTVGRNCGLCYDQFETDEYSDDNWKTTHTWNEKICQICSQLIASSGPKFKQSIQCIISTLL</sequence>
<evidence type="ECO:0000313" key="3">
    <source>
        <dbReference type="EMBL" id="KAL3116018.1"/>
    </source>
</evidence>
<keyword evidence="2" id="KW-0819">tRNA processing</keyword>
<dbReference type="InterPro" id="IPR019407">
    <property type="entry name" value="CTU2"/>
</dbReference>